<evidence type="ECO:0000313" key="2">
    <source>
        <dbReference type="EMBL" id="KAJ7612764.1"/>
    </source>
</evidence>
<protein>
    <submittedName>
        <fullName evidence="2">Uncharacterized protein</fullName>
    </submittedName>
</protein>
<organism evidence="2 3">
    <name type="scientific">Roridomyces roridus</name>
    <dbReference type="NCBI Taxonomy" id="1738132"/>
    <lineage>
        <taxon>Eukaryota</taxon>
        <taxon>Fungi</taxon>
        <taxon>Dikarya</taxon>
        <taxon>Basidiomycota</taxon>
        <taxon>Agaricomycotina</taxon>
        <taxon>Agaricomycetes</taxon>
        <taxon>Agaricomycetidae</taxon>
        <taxon>Agaricales</taxon>
        <taxon>Marasmiineae</taxon>
        <taxon>Mycenaceae</taxon>
        <taxon>Roridomyces</taxon>
    </lineage>
</organism>
<gene>
    <name evidence="2" type="ORF">FB45DRAFT_874967</name>
</gene>
<name>A0AAD7FDS7_9AGAR</name>
<evidence type="ECO:0000256" key="1">
    <source>
        <dbReference type="SAM" id="MobiDB-lite"/>
    </source>
</evidence>
<proteinExistence type="predicted"/>
<feature type="compositionally biased region" description="Gly residues" evidence="1">
    <location>
        <begin position="183"/>
        <end position="195"/>
    </location>
</feature>
<reference evidence="2" key="1">
    <citation type="submission" date="2023-03" db="EMBL/GenBank/DDBJ databases">
        <title>Massive genome expansion in bonnet fungi (Mycena s.s.) driven by repeated elements and novel gene families across ecological guilds.</title>
        <authorList>
            <consortium name="Lawrence Berkeley National Laboratory"/>
            <person name="Harder C.B."/>
            <person name="Miyauchi S."/>
            <person name="Viragh M."/>
            <person name="Kuo A."/>
            <person name="Thoen E."/>
            <person name="Andreopoulos B."/>
            <person name="Lu D."/>
            <person name="Skrede I."/>
            <person name="Drula E."/>
            <person name="Henrissat B."/>
            <person name="Morin E."/>
            <person name="Kohler A."/>
            <person name="Barry K."/>
            <person name="LaButti K."/>
            <person name="Morin E."/>
            <person name="Salamov A."/>
            <person name="Lipzen A."/>
            <person name="Mereny Z."/>
            <person name="Hegedus B."/>
            <person name="Baldrian P."/>
            <person name="Stursova M."/>
            <person name="Weitz H."/>
            <person name="Taylor A."/>
            <person name="Grigoriev I.V."/>
            <person name="Nagy L.G."/>
            <person name="Martin F."/>
            <person name="Kauserud H."/>
        </authorList>
    </citation>
    <scope>NUCLEOTIDE SEQUENCE</scope>
    <source>
        <strain evidence="2">9284</strain>
    </source>
</reference>
<sequence>MPQSAVDLHVRPEIPERSIGVLQPACRDSLALMPVTPVVGILRHVELLILVRSSLFSARLLWHPACTDKSRWLDIQAGNTRHDYMSPYQLEALLGLIRWAGAGRGRSDEVGTSWSRIACLTDMDASMGAGEEQQRYGRGVERVHDEMGRACVMGQWRGGCGYVTHGEGHWGVSRLAPTGGLGRGAGKAWEGGRGGKWVQRRRGDGTGRGVGRAGLGGAR</sequence>
<feature type="region of interest" description="Disordered" evidence="1">
    <location>
        <begin position="183"/>
        <end position="219"/>
    </location>
</feature>
<dbReference type="Proteomes" id="UP001221142">
    <property type="component" value="Unassembled WGS sequence"/>
</dbReference>
<dbReference type="EMBL" id="JARKIF010000030">
    <property type="protein sequence ID" value="KAJ7612764.1"/>
    <property type="molecule type" value="Genomic_DNA"/>
</dbReference>
<comment type="caution">
    <text evidence="2">The sequence shown here is derived from an EMBL/GenBank/DDBJ whole genome shotgun (WGS) entry which is preliminary data.</text>
</comment>
<dbReference type="AlphaFoldDB" id="A0AAD7FDS7"/>
<accession>A0AAD7FDS7</accession>
<feature type="compositionally biased region" description="Gly residues" evidence="1">
    <location>
        <begin position="206"/>
        <end position="219"/>
    </location>
</feature>
<keyword evidence="3" id="KW-1185">Reference proteome</keyword>
<evidence type="ECO:0000313" key="3">
    <source>
        <dbReference type="Proteomes" id="UP001221142"/>
    </source>
</evidence>